<accession>A0A0C3NYC9</accession>
<dbReference type="HOGENOM" id="CLU_021555_4_1_1"/>
<dbReference type="Proteomes" id="UP000053257">
    <property type="component" value="Unassembled WGS sequence"/>
</dbReference>
<dbReference type="PANTHER" id="PTHR30618">
    <property type="entry name" value="NCS1 FAMILY PURINE/PYRIMIDINE TRANSPORTER"/>
    <property type="match status" value="1"/>
</dbReference>
<evidence type="ECO:0000256" key="1">
    <source>
        <dbReference type="ARBA" id="ARBA00004141"/>
    </source>
</evidence>
<reference evidence="7 8" key="1">
    <citation type="journal article" date="2014" name="PLoS Genet.">
        <title>Analysis of the Phlebiopsis gigantea genome, transcriptome and secretome provides insight into its pioneer colonization strategies of wood.</title>
        <authorList>
            <person name="Hori C."/>
            <person name="Ishida T."/>
            <person name="Igarashi K."/>
            <person name="Samejima M."/>
            <person name="Suzuki H."/>
            <person name="Master E."/>
            <person name="Ferreira P."/>
            <person name="Ruiz-Duenas F.J."/>
            <person name="Held B."/>
            <person name="Canessa P."/>
            <person name="Larrondo L.F."/>
            <person name="Schmoll M."/>
            <person name="Druzhinina I.S."/>
            <person name="Kubicek C.P."/>
            <person name="Gaskell J.A."/>
            <person name="Kersten P."/>
            <person name="St John F."/>
            <person name="Glasner J."/>
            <person name="Sabat G."/>
            <person name="Splinter BonDurant S."/>
            <person name="Syed K."/>
            <person name="Yadav J."/>
            <person name="Mgbeahuruike A.C."/>
            <person name="Kovalchuk A."/>
            <person name="Asiegbu F.O."/>
            <person name="Lackner G."/>
            <person name="Hoffmeister D."/>
            <person name="Rencoret J."/>
            <person name="Gutierrez A."/>
            <person name="Sun H."/>
            <person name="Lindquist E."/>
            <person name="Barry K."/>
            <person name="Riley R."/>
            <person name="Grigoriev I.V."/>
            <person name="Henrissat B."/>
            <person name="Kues U."/>
            <person name="Berka R.M."/>
            <person name="Martinez A.T."/>
            <person name="Covert S.F."/>
            <person name="Blanchette R.A."/>
            <person name="Cullen D."/>
        </authorList>
    </citation>
    <scope>NUCLEOTIDE SEQUENCE [LARGE SCALE GENOMIC DNA]</scope>
    <source>
        <strain evidence="7 8">11061_1 CR5-6</strain>
    </source>
</reference>
<evidence type="ECO:0000256" key="3">
    <source>
        <dbReference type="ARBA" id="ARBA00022692"/>
    </source>
</evidence>
<gene>
    <name evidence="7" type="ORF">PHLGIDRAFT_65581</name>
</gene>
<comment type="subcellular location">
    <subcellularLocation>
        <location evidence="1">Membrane</location>
        <topology evidence="1">Multi-pass membrane protein</topology>
    </subcellularLocation>
</comment>
<keyword evidence="8" id="KW-1185">Reference proteome</keyword>
<keyword evidence="4 6" id="KW-1133">Transmembrane helix</keyword>
<feature type="transmembrane region" description="Helical" evidence="6">
    <location>
        <begin position="204"/>
        <end position="226"/>
    </location>
</feature>
<feature type="transmembrane region" description="Helical" evidence="6">
    <location>
        <begin position="474"/>
        <end position="496"/>
    </location>
</feature>
<evidence type="ECO:0000256" key="4">
    <source>
        <dbReference type="ARBA" id="ARBA00022989"/>
    </source>
</evidence>
<feature type="transmembrane region" description="Helical" evidence="6">
    <location>
        <begin position="246"/>
        <end position="264"/>
    </location>
</feature>
<organism evidence="7 8">
    <name type="scientific">Phlebiopsis gigantea (strain 11061_1 CR5-6)</name>
    <name type="common">White-rot fungus</name>
    <name type="synonym">Peniophora gigantea</name>
    <dbReference type="NCBI Taxonomy" id="745531"/>
    <lineage>
        <taxon>Eukaryota</taxon>
        <taxon>Fungi</taxon>
        <taxon>Dikarya</taxon>
        <taxon>Basidiomycota</taxon>
        <taxon>Agaricomycotina</taxon>
        <taxon>Agaricomycetes</taxon>
        <taxon>Polyporales</taxon>
        <taxon>Phanerochaetaceae</taxon>
        <taxon>Phlebiopsis</taxon>
    </lineage>
</organism>
<dbReference type="PANTHER" id="PTHR30618:SF0">
    <property type="entry name" value="PURINE-URACIL PERMEASE NCS1"/>
    <property type="match status" value="1"/>
</dbReference>
<keyword evidence="3 6" id="KW-0812">Transmembrane</keyword>
<evidence type="ECO:0000313" key="8">
    <source>
        <dbReference type="Proteomes" id="UP000053257"/>
    </source>
</evidence>
<name>A0A0C3NYC9_PHLG1</name>
<evidence type="ECO:0000313" key="7">
    <source>
        <dbReference type="EMBL" id="KIP10434.1"/>
    </source>
</evidence>
<sequence length="548" mass="60814">MPKQPLRAYLKAESWALEPSPSTFAPASRWSNKDMDPVEPKDRTWSTYNYIAYWISDATNAAVWELASSMLATGLSWRQALPAIAVGHIVIAIVMVLNGTIGARLHVAFPVLNRSSFGFWFSYFSVVSRVVLSMFWFGIQTYTGSEAVYQASLLRMCSQRHQLKTGPADAESDMAKYQTPTQSPPRECKHHNSWHHVLLLRIRWLFLVKAIIVPPTWLAMLIWAAVKVPPSEGLFGQHATITGSDFSWAWLSALNSAFGIYSTLTVNIPDFTRYAKNERDQYVQLAIIPVAFTLCSFVGIMVTSAGTQLYGQVLWDPLQLIDQWDNRAAAFFASFSWALTTLGTNISANSLSAANDMTVLFPRYINIRRGQVLCAVLAGWALCPWEILASAQGFLTFMSGYTVFLGPFAGIMVTDYWLIHRGRVDVPAMYDPHGRYRYSYGFNWRAVLAILCSVPPTFPGLISAINPAIAVGRVAHLFDIAWIFGFTTASVVYYVASTLWPARETFLDAAITPDNAAAASEPASRASEDALEKASFEKDGVRADVVDA</sequence>
<feature type="transmembrane region" description="Helical" evidence="6">
    <location>
        <begin position="285"/>
        <end position="310"/>
    </location>
</feature>
<dbReference type="EMBL" id="KN840454">
    <property type="protein sequence ID" value="KIP10434.1"/>
    <property type="molecule type" value="Genomic_DNA"/>
</dbReference>
<feature type="transmembrane region" description="Helical" evidence="6">
    <location>
        <begin position="117"/>
        <end position="139"/>
    </location>
</feature>
<evidence type="ECO:0000256" key="6">
    <source>
        <dbReference type="SAM" id="Phobius"/>
    </source>
</evidence>
<evidence type="ECO:0000256" key="2">
    <source>
        <dbReference type="ARBA" id="ARBA00008974"/>
    </source>
</evidence>
<protein>
    <recommendedName>
        <fullName evidence="9">NCS1 nucleoside transporter family</fullName>
    </recommendedName>
</protein>
<dbReference type="CDD" id="cd11482">
    <property type="entry name" value="SLC-NCS1sbd_NRT1-like"/>
    <property type="match status" value="1"/>
</dbReference>
<feature type="transmembrane region" description="Helical" evidence="6">
    <location>
        <begin position="80"/>
        <end position="97"/>
    </location>
</feature>
<dbReference type="InterPro" id="IPR045225">
    <property type="entry name" value="Uracil/uridine/allantoin_perm"/>
</dbReference>
<proteinExistence type="inferred from homology"/>
<dbReference type="GO" id="GO:0005886">
    <property type="term" value="C:plasma membrane"/>
    <property type="evidence" value="ECO:0007669"/>
    <property type="project" value="TreeGrafter"/>
</dbReference>
<dbReference type="FunFam" id="1.10.4160.10:FF:000001">
    <property type="entry name" value="Uracil permease, putative"/>
    <property type="match status" value="1"/>
</dbReference>
<feature type="transmembrane region" description="Helical" evidence="6">
    <location>
        <begin position="401"/>
        <end position="419"/>
    </location>
</feature>
<dbReference type="InterPro" id="IPR001248">
    <property type="entry name" value="Pur-cyt_permease"/>
</dbReference>
<evidence type="ECO:0000256" key="5">
    <source>
        <dbReference type="ARBA" id="ARBA00023136"/>
    </source>
</evidence>
<keyword evidence="5 6" id="KW-0472">Membrane</keyword>
<dbReference type="Pfam" id="PF02133">
    <property type="entry name" value="Transp_cyt_pur"/>
    <property type="match status" value="2"/>
</dbReference>
<feature type="transmembrane region" description="Helical" evidence="6">
    <location>
        <begin position="440"/>
        <end position="462"/>
    </location>
</feature>
<comment type="similarity">
    <text evidence="2">Belongs to the purine-cytosine permease (2.A.39) family.</text>
</comment>
<dbReference type="OrthoDB" id="2018619at2759"/>
<dbReference type="AlphaFoldDB" id="A0A0C3NYC9"/>
<dbReference type="Gene3D" id="1.10.4160.10">
    <property type="entry name" value="Hydantoin permease"/>
    <property type="match status" value="1"/>
</dbReference>
<feature type="transmembrane region" description="Helical" evidence="6">
    <location>
        <begin position="330"/>
        <end position="351"/>
    </location>
</feature>
<feature type="transmembrane region" description="Helical" evidence="6">
    <location>
        <begin position="372"/>
        <end position="395"/>
    </location>
</feature>
<dbReference type="GO" id="GO:0015205">
    <property type="term" value="F:nucleobase transmembrane transporter activity"/>
    <property type="evidence" value="ECO:0007669"/>
    <property type="project" value="TreeGrafter"/>
</dbReference>
<evidence type="ECO:0008006" key="9">
    <source>
        <dbReference type="Google" id="ProtNLM"/>
    </source>
</evidence>